<sequence>MDSKARAADTHDILAPYLELCEPRLVLDVRPEADFHAAHLSRSYHLHPVSALKSRYSYLPPRGVPFLVLANEAQYVEVVDAFQHTTAARLVFLSAPDRPGCSSTCSTSENTVCDSREFFACASQRDPGLVASSNSLKLRLATSKDTPTLLFKPSNAVRRVVDAIESRSRLDGEGCIDRRVLDLGCGAARDLAWILHRSRSESVRKGPGVAWSGVGLDNWKAALSRAQQLVRDLYLDDDSQVCGEGTRVGCEGLIWAKCDDDGYIDPLFGTGKGKPLDQHATLAPEETQTLARCHTLGLGPVMRAHHATATLPNPTLEDAGFDLILVVRFHPRSLLARISRLVRPGGCILLSHFTTMTEQERSALRTEQPAADIDYESPPIEGRVHPQDPQALVETWNSDLSAPHNCCWRVAENILETIEDGRIVRSVTFIKSQTQ</sequence>
<dbReference type="Proteomes" id="UP000246740">
    <property type="component" value="Unassembled WGS sequence"/>
</dbReference>
<dbReference type="AlphaFoldDB" id="A0A317XMQ1"/>
<dbReference type="Gene3D" id="3.40.50.150">
    <property type="entry name" value="Vaccinia Virus protein VP39"/>
    <property type="match status" value="1"/>
</dbReference>
<evidence type="ECO:0000313" key="2">
    <source>
        <dbReference type="Proteomes" id="UP000246740"/>
    </source>
</evidence>
<organism evidence="1 2">
    <name type="scientific">Testicularia cyperi</name>
    <dbReference type="NCBI Taxonomy" id="1882483"/>
    <lineage>
        <taxon>Eukaryota</taxon>
        <taxon>Fungi</taxon>
        <taxon>Dikarya</taxon>
        <taxon>Basidiomycota</taxon>
        <taxon>Ustilaginomycotina</taxon>
        <taxon>Ustilaginomycetes</taxon>
        <taxon>Ustilaginales</taxon>
        <taxon>Anthracoideaceae</taxon>
        <taxon>Testicularia</taxon>
    </lineage>
</organism>
<dbReference type="InParanoid" id="A0A317XMQ1"/>
<evidence type="ECO:0000313" key="1">
    <source>
        <dbReference type="EMBL" id="PWY98600.1"/>
    </source>
</evidence>
<name>A0A317XMQ1_9BASI</name>
<dbReference type="OrthoDB" id="74240at2759"/>
<evidence type="ECO:0008006" key="3">
    <source>
        <dbReference type="Google" id="ProtNLM"/>
    </source>
</evidence>
<protein>
    <recommendedName>
        <fullName evidence="3">Rhodanese domain-containing protein</fullName>
    </recommendedName>
</protein>
<gene>
    <name evidence="1" type="ORF">BCV70DRAFT_201921</name>
</gene>
<dbReference type="EMBL" id="KZ819198">
    <property type="protein sequence ID" value="PWY98600.1"/>
    <property type="molecule type" value="Genomic_DNA"/>
</dbReference>
<dbReference type="SUPFAM" id="SSF53335">
    <property type="entry name" value="S-adenosyl-L-methionine-dependent methyltransferases"/>
    <property type="match status" value="1"/>
</dbReference>
<proteinExistence type="predicted"/>
<accession>A0A317XMQ1</accession>
<dbReference type="InterPro" id="IPR029063">
    <property type="entry name" value="SAM-dependent_MTases_sf"/>
</dbReference>
<reference evidence="1 2" key="1">
    <citation type="journal article" date="2018" name="Mol. Biol. Evol.">
        <title>Broad Genomic Sampling Reveals a Smut Pathogenic Ancestry of the Fungal Clade Ustilaginomycotina.</title>
        <authorList>
            <person name="Kijpornyongpan T."/>
            <person name="Mondo S.J."/>
            <person name="Barry K."/>
            <person name="Sandor L."/>
            <person name="Lee J."/>
            <person name="Lipzen A."/>
            <person name="Pangilinan J."/>
            <person name="LaButti K."/>
            <person name="Hainaut M."/>
            <person name="Henrissat B."/>
            <person name="Grigoriev I.V."/>
            <person name="Spatafora J.W."/>
            <person name="Aime M.C."/>
        </authorList>
    </citation>
    <scope>NUCLEOTIDE SEQUENCE [LARGE SCALE GENOMIC DNA]</scope>
    <source>
        <strain evidence="1 2">MCA 3645</strain>
    </source>
</reference>
<keyword evidence="2" id="KW-1185">Reference proteome</keyword>